<keyword evidence="3" id="KW-0560">Oxidoreductase</keyword>
<dbReference type="InterPro" id="IPR054576">
    <property type="entry name" value="At5g48480-like_N"/>
</dbReference>
<dbReference type="PANTHER" id="PTHR34109">
    <property type="entry name" value="BNAUNNG04460D PROTEIN-RELATED"/>
    <property type="match status" value="1"/>
</dbReference>
<feature type="compositionally biased region" description="Low complexity" evidence="1">
    <location>
        <begin position="166"/>
        <end position="181"/>
    </location>
</feature>
<gene>
    <name evidence="3" type="ORF">RchiOBHm_Chr6g0282841</name>
</gene>
<feature type="region of interest" description="Disordered" evidence="1">
    <location>
        <begin position="161"/>
        <end position="181"/>
    </location>
</feature>
<dbReference type="Pfam" id="PF22656">
    <property type="entry name" value="At5g48480-like_N"/>
    <property type="match status" value="1"/>
</dbReference>
<dbReference type="SUPFAM" id="SSF54593">
    <property type="entry name" value="Glyoxalase/Bleomycin resistance protein/Dihydroxybiphenyl dioxygenase"/>
    <property type="match status" value="1"/>
</dbReference>
<evidence type="ECO:0000256" key="1">
    <source>
        <dbReference type="SAM" id="MobiDB-lite"/>
    </source>
</evidence>
<dbReference type="EMBL" id="PDCK01000044">
    <property type="protein sequence ID" value="PRQ25359.1"/>
    <property type="molecule type" value="Genomic_DNA"/>
</dbReference>
<accession>A0A2P6PTV4</accession>
<name>A0A2P6PTV4_ROSCH</name>
<dbReference type="Proteomes" id="UP000238479">
    <property type="component" value="Chromosome 6"/>
</dbReference>
<evidence type="ECO:0000313" key="4">
    <source>
        <dbReference type="Proteomes" id="UP000238479"/>
    </source>
</evidence>
<evidence type="ECO:0000259" key="2">
    <source>
        <dbReference type="PROSITE" id="PS51819"/>
    </source>
</evidence>
<organism evidence="3 4">
    <name type="scientific">Rosa chinensis</name>
    <name type="common">China rose</name>
    <dbReference type="NCBI Taxonomy" id="74649"/>
    <lineage>
        <taxon>Eukaryota</taxon>
        <taxon>Viridiplantae</taxon>
        <taxon>Streptophyta</taxon>
        <taxon>Embryophyta</taxon>
        <taxon>Tracheophyta</taxon>
        <taxon>Spermatophyta</taxon>
        <taxon>Magnoliopsida</taxon>
        <taxon>eudicotyledons</taxon>
        <taxon>Gunneridae</taxon>
        <taxon>Pentapetalae</taxon>
        <taxon>rosids</taxon>
        <taxon>fabids</taxon>
        <taxon>Rosales</taxon>
        <taxon>Rosaceae</taxon>
        <taxon>Rosoideae</taxon>
        <taxon>Rosoideae incertae sedis</taxon>
        <taxon>Rosa</taxon>
    </lineage>
</organism>
<dbReference type="GO" id="GO:0051213">
    <property type="term" value="F:dioxygenase activity"/>
    <property type="evidence" value="ECO:0007669"/>
    <property type="project" value="UniProtKB-KW"/>
</dbReference>
<dbReference type="OMA" id="YCGGRVG"/>
<reference evidence="3 4" key="1">
    <citation type="journal article" date="2018" name="Nat. Genet.">
        <title>The Rosa genome provides new insights in the design of modern roses.</title>
        <authorList>
            <person name="Bendahmane M."/>
        </authorList>
    </citation>
    <scope>NUCLEOTIDE SEQUENCE [LARGE SCALE GENOMIC DNA]</scope>
    <source>
        <strain evidence="4">cv. Old Blush</strain>
    </source>
</reference>
<keyword evidence="3" id="KW-0223">Dioxygenase</keyword>
<dbReference type="PROSITE" id="PS51819">
    <property type="entry name" value="VOC"/>
    <property type="match status" value="1"/>
</dbReference>
<dbReference type="PANTHER" id="PTHR34109:SF1">
    <property type="entry name" value="VOC DOMAIN-CONTAINING PROTEIN"/>
    <property type="match status" value="1"/>
</dbReference>
<dbReference type="OrthoDB" id="2013034at2759"/>
<dbReference type="AlphaFoldDB" id="A0A2P6PTV4"/>
<keyword evidence="4" id="KW-1185">Reference proteome</keyword>
<dbReference type="Gramene" id="PRQ25359">
    <property type="protein sequence ID" value="PRQ25359"/>
    <property type="gene ID" value="RchiOBHm_Chr6g0282841"/>
</dbReference>
<protein>
    <submittedName>
        <fullName evidence="3">Putative glyoxalase/Bleomycin resistance protein/Dihydroxybiphenyl dioxygenase</fullName>
    </submittedName>
</protein>
<dbReference type="STRING" id="74649.A0A2P6PTV4"/>
<dbReference type="InterPro" id="IPR029068">
    <property type="entry name" value="Glyas_Bleomycin-R_OHBP_Dase"/>
</dbReference>
<sequence length="181" mass="19002">MADQEVQNGGAEKVATEAKSVALDLHAVLGVEAPKADDAVQFYKAVFGAVEVERGANAKRKADLERPLIHVLLQFGSCKVLVVDRLEDELKAHQNSTGLALVCEGDIEAVMKKVVAAGGITESGGVTEDHAFPGKQYSGKVKDPFGIVWTIVGNKTITAASETGPENTTAAEIEANNTTDA</sequence>
<dbReference type="InterPro" id="IPR037523">
    <property type="entry name" value="VOC_core"/>
</dbReference>
<evidence type="ECO:0000313" key="3">
    <source>
        <dbReference type="EMBL" id="PRQ25359.1"/>
    </source>
</evidence>
<feature type="domain" description="VOC" evidence="2">
    <location>
        <begin position="24"/>
        <end position="154"/>
    </location>
</feature>
<proteinExistence type="predicted"/>
<dbReference type="Gene3D" id="3.10.180.10">
    <property type="entry name" value="2,3-Dihydroxybiphenyl 1,2-Dioxygenase, domain 1"/>
    <property type="match status" value="1"/>
</dbReference>
<comment type="caution">
    <text evidence="3">The sequence shown here is derived from an EMBL/GenBank/DDBJ whole genome shotgun (WGS) entry which is preliminary data.</text>
</comment>